<name>A0A845Q7H8_9HYPH</name>
<dbReference type="PANTHER" id="PTHR43037">
    <property type="entry name" value="UNNAMED PRODUCT-RELATED"/>
    <property type="match status" value="1"/>
</dbReference>
<dbReference type="Gene3D" id="3.40.50.1820">
    <property type="entry name" value="alpha/beta hydrolase"/>
    <property type="match status" value="1"/>
</dbReference>
<dbReference type="InterPro" id="IPR002925">
    <property type="entry name" value="Dienelactn_hydro"/>
</dbReference>
<feature type="domain" description="Dienelactone hydrolase" evidence="3">
    <location>
        <begin position="223"/>
        <end position="338"/>
    </location>
</feature>
<reference evidence="4 5" key="1">
    <citation type="journal article" date="2016" name="Int. J. Syst. Evol. Microbiol.">
        <title>Pyruvatibacter mobilis gen. nov., sp. nov., a marine bacterium from the culture broth of Picochlorum sp. 122.</title>
        <authorList>
            <person name="Wang G."/>
            <person name="Tang M."/>
            <person name="Wu H."/>
            <person name="Dai S."/>
            <person name="Li T."/>
            <person name="Chen C."/>
            <person name="He H."/>
            <person name="Fan J."/>
            <person name="Xiang W."/>
            <person name="Li X."/>
        </authorList>
    </citation>
    <scope>NUCLEOTIDE SEQUENCE [LARGE SCALE GENOMIC DNA]</scope>
    <source>
        <strain evidence="4 5">GYP-11</strain>
    </source>
</reference>
<keyword evidence="5" id="KW-1185">Reference proteome</keyword>
<evidence type="ECO:0000259" key="3">
    <source>
        <dbReference type="Pfam" id="PF01738"/>
    </source>
</evidence>
<sequence>MTAMLPPLLVALDTLEDVTRKLHPPQIDDLVDHAAGVDMGIRDARPVFEAAPWPEHLLPVRDRVLTAAEEVLSAYGELAAAKHAENFILEAFKALRHAPRANEALYPLAAILPPVSRYFLEPGMRDDQERLAALADGANRAETGVIEASNDKKERGGFSLYVPEDYDPSRAYPLVMALHGGSGHGRSFLWSWLREARSRGVILVTPTSRGDTWSLMGDDMDSPNLDAMLAHIRSRWNVDATKLLLTGMSDGGTFSYVTGLRDESPFTHLAPMSTAFHPMLGEMASADRLDGLPVYVVHGALDWMFPSKMAELAAETLDAKGAEVKLEIIPDLSHTYPREVNARVLDWFMA</sequence>
<proteinExistence type="predicted"/>
<evidence type="ECO:0000256" key="1">
    <source>
        <dbReference type="ARBA" id="ARBA00022729"/>
    </source>
</evidence>
<dbReference type="Proteomes" id="UP000470384">
    <property type="component" value="Unassembled WGS sequence"/>
</dbReference>
<dbReference type="OrthoDB" id="9764953at2"/>
<keyword evidence="2" id="KW-0378">Hydrolase</keyword>
<dbReference type="GO" id="GO:0016787">
    <property type="term" value="F:hydrolase activity"/>
    <property type="evidence" value="ECO:0007669"/>
    <property type="project" value="UniProtKB-KW"/>
</dbReference>
<evidence type="ECO:0000256" key="2">
    <source>
        <dbReference type="ARBA" id="ARBA00022801"/>
    </source>
</evidence>
<gene>
    <name evidence="4" type="ORF">GTQ45_01215</name>
</gene>
<evidence type="ECO:0000313" key="4">
    <source>
        <dbReference type="EMBL" id="NBG94347.1"/>
    </source>
</evidence>
<dbReference type="AlphaFoldDB" id="A0A845Q7H8"/>
<accession>A0A845Q7H8</accession>
<dbReference type="SUPFAM" id="SSF53474">
    <property type="entry name" value="alpha/beta-Hydrolases"/>
    <property type="match status" value="1"/>
</dbReference>
<dbReference type="Pfam" id="PF01738">
    <property type="entry name" value="DLH"/>
    <property type="match status" value="1"/>
</dbReference>
<dbReference type="InterPro" id="IPR050955">
    <property type="entry name" value="Plant_Biomass_Hydrol_Est"/>
</dbReference>
<protein>
    <submittedName>
        <fullName evidence="4">Phospholipase</fullName>
    </submittedName>
</protein>
<dbReference type="PANTHER" id="PTHR43037:SF5">
    <property type="entry name" value="FERULOYL ESTERASE"/>
    <property type="match status" value="1"/>
</dbReference>
<dbReference type="InterPro" id="IPR029058">
    <property type="entry name" value="AB_hydrolase_fold"/>
</dbReference>
<organism evidence="4 5">
    <name type="scientific">Pyruvatibacter mobilis</name>
    <dbReference type="NCBI Taxonomy" id="1712261"/>
    <lineage>
        <taxon>Bacteria</taxon>
        <taxon>Pseudomonadati</taxon>
        <taxon>Pseudomonadota</taxon>
        <taxon>Alphaproteobacteria</taxon>
        <taxon>Hyphomicrobiales</taxon>
        <taxon>Parvibaculaceae</taxon>
        <taxon>Pyruvatibacter</taxon>
    </lineage>
</organism>
<dbReference type="EMBL" id="WXYQ01000001">
    <property type="protein sequence ID" value="NBG94347.1"/>
    <property type="molecule type" value="Genomic_DNA"/>
</dbReference>
<evidence type="ECO:0000313" key="5">
    <source>
        <dbReference type="Proteomes" id="UP000470384"/>
    </source>
</evidence>
<keyword evidence="1" id="KW-0732">Signal</keyword>
<comment type="caution">
    <text evidence="4">The sequence shown here is derived from an EMBL/GenBank/DDBJ whole genome shotgun (WGS) entry which is preliminary data.</text>
</comment>